<evidence type="ECO:0000313" key="9">
    <source>
        <dbReference type="EMBL" id="KAG6508861.1"/>
    </source>
</evidence>
<comment type="subcellular location">
    <subcellularLocation>
        <location evidence="6">Nucleus</location>
    </subcellularLocation>
</comment>
<dbReference type="GO" id="GO:0005634">
    <property type="term" value="C:nucleus"/>
    <property type="evidence" value="ECO:0007669"/>
    <property type="project" value="UniProtKB-SubCell"/>
</dbReference>
<organism evidence="9 10">
    <name type="scientific">Zingiber officinale</name>
    <name type="common">Ginger</name>
    <name type="synonym">Amomum zingiber</name>
    <dbReference type="NCBI Taxonomy" id="94328"/>
    <lineage>
        <taxon>Eukaryota</taxon>
        <taxon>Viridiplantae</taxon>
        <taxon>Streptophyta</taxon>
        <taxon>Embryophyta</taxon>
        <taxon>Tracheophyta</taxon>
        <taxon>Spermatophyta</taxon>
        <taxon>Magnoliopsida</taxon>
        <taxon>Liliopsida</taxon>
        <taxon>Zingiberales</taxon>
        <taxon>Zingiberaceae</taxon>
        <taxon>Zingiber</taxon>
    </lineage>
</organism>
<feature type="domain" description="SWIM-type" evidence="8">
    <location>
        <begin position="641"/>
        <end position="677"/>
    </location>
</feature>
<dbReference type="InterPro" id="IPR004330">
    <property type="entry name" value="FAR1_DNA_bnd_dom"/>
</dbReference>
<proteinExistence type="inferred from homology"/>
<comment type="function">
    <text evidence="6">Putative transcription activator involved in regulating light control of development.</text>
</comment>
<dbReference type="PANTHER" id="PTHR31669:SF174">
    <property type="entry name" value="PROTEIN FAR1-RELATED SEQUENCE 10-RELATED"/>
    <property type="match status" value="1"/>
</dbReference>
<keyword evidence="10" id="KW-1185">Reference proteome</keyword>
<keyword evidence="3 5" id="KW-0863">Zinc-finger</keyword>
<accession>A0A8J5GLF6</accession>
<evidence type="ECO:0000259" key="8">
    <source>
        <dbReference type="PROSITE" id="PS50966"/>
    </source>
</evidence>
<dbReference type="InterPro" id="IPR018289">
    <property type="entry name" value="MULE_transposase_dom"/>
</dbReference>
<dbReference type="InterPro" id="IPR007527">
    <property type="entry name" value="Znf_SWIM"/>
</dbReference>
<keyword evidence="2 6" id="KW-0479">Metal-binding</keyword>
<dbReference type="InterPro" id="IPR031052">
    <property type="entry name" value="FHY3/FAR1"/>
</dbReference>
<dbReference type="GO" id="GO:0008270">
    <property type="term" value="F:zinc ion binding"/>
    <property type="evidence" value="ECO:0007669"/>
    <property type="project" value="UniProtKB-UniRule"/>
</dbReference>
<dbReference type="InterPro" id="IPR058778">
    <property type="entry name" value="HTH_FAR1-11-like"/>
</dbReference>
<name>A0A8J5GLF6_ZINOF</name>
<evidence type="ECO:0000256" key="4">
    <source>
        <dbReference type="ARBA" id="ARBA00022833"/>
    </source>
</evidence>
<dbReference type="AlphaFoldDB" id="A0A8J5GLF6"/>
<evidence type="ECO:0000313" key="10">
    <source>
        <dbReference type="Proteomes" id="UP000734854"/>
    </source>
</evidence>
<evidence type="ECO:0000256" key="3">
    <source>
        <dbReference type="ARBA" id="ARBA00022771"/>
    </source>
</evidence>
<comment type="similarity">
    <text evidence="1 6">Belongs to the FHY3/FAR1 family.</text>
</comment>
<keyword evidence="6" id="KW-0539">Nucleus</keyword>
<gene>
    <name evidence="9" type="ORF">ZIOFF_034243</name>
</gene>
<evidence type="ECO:0000256" key="5">
    <source>
        <dbReference type="PROSITE-ProRule" id="PRU00325"/>
    </source>
</evidence>
<dbReference type="Pfam" id="PF03101">
    <property type="entry name" value="FAR1"/>
    <property type="match status" value="1"/>
</dbReference>
<dbReference type="InterPro" id="IPR006564">
    <property type="entry name" value="Znf_PMZ"/>
</dbReference>
<keyword evidence="4 6" id="KW-0862">Zinc</keyword>
<dbReference type="Pfam" id="PF04434">
    <property type="entry name" value="SWIM"/>
    <property type="match status" value="1"/>
</dbReference>
<dbReference type="PROSITE" id="PS50966">
    <property type="entry name" value="ZF_SWIM"/>
    <property type="match status" value="1"/>
</dbReference>
<evidence type="ECO:0000256" key="1">
    <source>
        <dbReference type="ARBA" id="ARBA00005889"/>
    </source>
</evidence>
<reference evidence="9 10" key="1">
    <citation type="submission" date="2020-08" db="EMBL/GenBank/DDBJ databases">
        <title>Plant Genome Project.</title>
        <authorList>
            <person name="Zhang R.-G."/>
        </authorList>
    </citation>
    <scope>NUCLEOTIDE SEQUENCE [LARGE SCALE GENOMIC DNA]</scope>
    <source>
        <tissue evidence="9">Rhizome</tissue>
    </source>
</reference>
<dbReference type="GO" id="GO:0006355">
    <property type="term" value="P:regulation of DNA-templated transcription"/>
    <property type="evidence" value="ECO:0007669"/>
    <property type="project" value="UniProtKB-UniRule"/>
</dbReference>
<dbReference type="PANTHER" id="PTHR31669">
    <property type="entry name" value="PROTEIN FAR1-RELATED SEQUENCE 10-RELATED"/>
    <property type="match status" value="1"/>
</dbReference>
<evidence type="ECO:0000256" key="6">
    <source>
        <dbReference type="RuleBase" id="RU367018"/>
    </source>
</evidence>
<dbReference type="Pfam" id="PF10551">
    <property type="entry name" value="MULE"/>
    <property type="match status" value="1"/>
</dbReference>
<comment type="caution">
    <text evidence="9">The sequence shown here is derived from an EMBL/GenBank/DDBJ whole genome shotgun (WGS) entry which is preliminary data.</text>
</comment>
<feature type="region of interest" description="Disordered" evidence="7">
    <location>
        <begin position="187"/>
        <end position="208"/>
    </location>
</feature>
<dbReference type="Proteomes" id="UP000734854">
    <property type="component" value="Unassembled WGS sequence"/>
</dbReference>
<feature type="compositionally biased region" description="Basic residues" evidence="7">
    <location>
        <begin position="774"/>
        <end position="785"/>
    </location>
</feature>
<dbReference type="EMBL" id="JACMSC010000009">
    <property type="protein sequence ID" value="KAG6508861.1"/>
    <property type="molecule type" value="Genomic_DNA"/>
</dbReference>
<dbReference type="SMART" id="SM00575">
    <property type="entry name" value="ZnF_PMZ"/>
    <property type="match status" value="1"/>
</dbReference>
<evidence type="ECO:0000256" key="7">
    <source>
        <dbReference type="SAM" id="MobiDB-lite"/>
    </source>
</evidence>
<evidence type="ECO:0000256" key="2">
    <source>
        <dbReference type="ARBA" id="ARBA00022723"/>
    </source>
</evidence>
<dbReference type="Pfam" id="PF26175">
    <property type="entry name" value="HTH_FAR1"/>
    <property type="match status" value="1"/>
</dbReference>
<protein>
    <recommendedName>
        <fullName evidence="6">Protein FAR1-RELATED SEQUENCE</fullName>
    </recommendedName>
</protein>
<sequence length="794" mass="90668">MGRALCLPDSDQLRRSEGFAKPGVRISNSGDTSTAQVLLSDSPKISMPSTSTKHQNKTSMRSYCFSASDMTENAQRSTCLTRKHPCPCGDDQCYVNEEGYEDDELVEQFGYADPSFLLGTPLSSGNTKVIPSPYIGQSFQTDVEALEYYSNYGRNNGFLVRRERSKGNPGHQLGIYKRELVCHRAGPPLPTKSGEEKDSKHLRKKKPSRCKCDAQMVIKKNVTTNSISWVVVNFSNVHNHELLDRDDLQYSPGYRYISAVDRERIISLAKGGCNVNLILRSLEMEKGVKIGELSFSEKDVKNFLQASMNINPENEGSELLKSCRMMKEKNPDFRFEFTSVEVNKLEHIVWSYVGSIRAYKAFGDVVLFDTSYYLHAYNRPVGVWFGIDNNGSATFFGCVILLDEKPESYRWALQAFLRLMEGRFPKTMLTDFHIQLKDAAMTELPHTKHAFSFSQILSKLPSWFSNSLDTQFEKFRSEFCRIRDLETPEEFEHHWHRLVSEFRLSTDKHITLLSVNRSYWAVPFLRSWFFGGLLANGVLSVRSIFKGFVNSQTRLKDFIEQVGVAVDFQNQACEEANARISQQNFQIKTCLPIEEHASTILTFYAFEIFQKEVMSSAQYAVFETSTDTYLVKHHAMSDGGHTVCCDPSNEEANCSCKGFECSGILCRHILRVLSLKNCFIIPEKYLIHRWRRESSLFHRSSGNNYRTQTLRSLASIIIQESSITKNRFEYVQWYFSRLLNHIREMPETNEVALDTEADASLNAIVDVVPARSVTRGRPRKLRTHQTAKGSQAMP</sequence>
<feature type="region of interest" description="Disordered" evidence="7">
    <location>
        <begin position="774"/>
        <end position="794"/>
    </location>
</feature>